<dbReference type="PANTHER" id="PTHR13190:SF1">
    <property type="entry name" value="AUTOPHAGY-RELATED 2, ISOFORM A"/>
    <property type="match status" value="1"/>
</dbReference>
<dbReference type="PANTHER" id="PTHR13190">
    <property type="entry name" value="AUTOPHAGY-RELATED 2, ISOFORM A"/>
    <property type="match status" value="1"/>
</dbReference>
<feature type="compositionally biased region" description="Basic residues" evidence="13">
    <location>
        <begin position="756"/>
        <end position="771"/>
    </location>
</feature>
<dbReference type="GO" id="GO:0000422">
    <property type="term" value="P:autophagy of mitochondrion"/>
    <property type="evidence" value="ECO:0007669"/>
    <property type="project" value="TreeGrafter"/>
</dbReference>
<dbReference type="InterPro" id="IPR026849">
    <property type="entry name" value="ATG2"/>
</dbReference>
<dbReference type="GO" id="GO:0032266">
    <property type="term" value="F:phosphatidylinositol-3-phosphate binding"/>
    <property type="evidence" value="ECO:0007669"/>
    <property type="project" value="TreeGrafter"/>
</dbReference>
<evidence type="ECO:0000256" key="10">
    <source>
        <dbReference type="ARBA" id="ARBA00024479"/>
    </source>
</evidence>
<dbReference type="GO" id="GO:0005789">
    <property type="term" value="C:endoplasmic reticulum membrane"/>
    <property type="evidence" value="ECO:0007669"/>
    <property type="project" value="UniProtKB-SubCell"/>
</dbReference>
<feature type="compositionally biased region" description="Polar residues" evidence="13">
    <location>
        <begin position="323"/>
        <end position="339"/>
    </location>
</feature>
<comment type="caution">
    <text evidence="14">The sequence shown here is derived from an EMBL/GenBank/DDBJ whole genome shotgun (WGS) entry which is preliminary data.</text>
</comment>
<feature type="compositionally biased region" description="Polar residues" evidence="13">
    <location>
        <begin position="347"/>
        <end position="358"/>
    </location>
</feature>
<accession>A0A8H5GYK4</accession>
<evidence type="ECO:0000256" key="13">
    <source>
        <dbReference type="SAM" id="MobiDB-lite"/>
    </source>
</evidence>
<evidence type="ECO:0000256" key="11">
    <source>
        <dbReference type="ARBA" id="ARBA00024615"/>
    </source>
</evidence>
<protein>
    <recommendedName>
        <fullName evidence="4">Autophagy-related protein 2</fullName>
    </recommendedName>
</protein>
<dbReference type="GO" id="GO:0034045">
    <property type="term" value="C:phagophore assembly site membrane"/>
    <property type="evidence" value="ECO:0007669"/>
    <property type="project" value="UniProtKB-SubCell"/>
</dbReference>
<keyword evidence="5" id="KW-0813">Transport</keyword>
<comment type="catalytic activity">
    <reaction evidence="11">
        <text>a 1,2-diacyl-sn-glycero-3-phosphoethanolamine(in) = a 1,2-diacyl-sn-glycero-3-phosphoethanolamine(out)</text>
        <dbReference type="Rhea" id="RHEA:38895"/>
        <dbReference type="ChEBI" id="CHEBI:64612"/>
    </reaction>
</comment>
<evidence type="ECO:0000256" key="4">
    <source>
        <dbReference type="ARBA" id="ARBA00018070"/>
    </source>
</evidence>
<keyword evidence="8" id="KW-0445">Lipid transport</keyword>
<feature type="region of interest" description="Disordered" evidence="13">
    <location>
        <begin position="752"/>
        <end position="776"/>
    </location>
</feature>
<comment type="catalytic activity">
    <reaction evidence="10">
        <text>a 1,2-diacyl-sn-glycero-3-phospho-L-serine(in) = a 1,2-diacyl-sn-glycero-3-phospho-L-serine(out)</text>
        <dbReference type="Rhea" id="RHEA:38663"/>
        <dbReference type="ChEBI" id="CHEBI:57262"/>
    </reaction>
</comment>
<feature type="region of interest" description="Disordered" evidence="13">
    <location>
        <begin position="284"/>
        <end position="308"/>
    </location>
</feature>
<gene>
    <name evidence="14" type="ORF">D9758_000606</name>
</gene>
<evidence type="ECO:0000256" key="6">
    <source>
        <dbReference type="ARBA" id="ARBA00022824"/>
    </source>
</evidence>
<comment type="similarity">
    <text evidence="3">Belongs to the ATG2 family.</text>
</comment>
<feature type="compositionally biased region" description="Basic and acidic residues" evidence="13">
    <location>
        <begin position="715"/>
        <end position="728"/>
    </location>
</feature>
<dbReference type="GO" id="GO:0061908">
    <property type="term" value="C:phagophore"/>
    <property type="evidence" value="ECO:0007669"/>
    <property type="project" value="TreeGrafter"/>
</dbReference>
<dbReference type="GO" id="GO:0000045">
    <property type="term" value="P:autophagosome assembly"/>
    <property type="evidence" value="ECO:0007669"/>
    <property type="project" value="TreeGrafter"/>
</dbReference>
<dbReference type="GO" id="GO:0006869">
    <property type="term" value="P:lipid transport"/>
    <property type="evidence" value="ECO:0007669"/>
    <property type="project" value="UniProtKB-KW"/>
</dbReference>
<feature type="region of interest" description="Disordered" evidence="13">
    <location>
        <begin position="682"/>
        <end position="728"/>
    </location>
</feature>
<dbReference type="Pfam" id="PF13329">
    <property type="entry name" value="ATG2_CAD"/>
    <property type="match status" value="1"/>
</dbReference>
<proteinExistence type="inferred from homology"/>
<evidence type="ECO:0000256" key="7">
    <source>
        <dbReference type="ARBA" id="ARBA00023006"/>
    </source>
</evidence>
<evidence type="ECO:0000313" key="14">
    <source>
        <dbReference type="EMBL" id="KAF5373651.1"/>
    </source>
</evidence>
<sequence>MSSWFSSWLPEIPSINYFSLPSNIQRRFISFVLKRSLGHLLKPGQFEIQQIDSQIGSGHVQVNDLELDNQAINNLLSGLPFELVDGSIGSVTARIPWPNPLSSSLGFSLGSLHITLRLLPVDKSAPDYNVNLSDSVASYAESFIHDELNEEEASLKTSLRQELSSSHLDEGNLPGGLDPFVMHPEDSEASDLDPDGVSLFATLIERLLSKFEFDAADTKITVINPNSSRITITVGEISYRTRSKSTSNSPVEETGEIRTVSVSGFTIGASELYVPPISNSPTSLLHDSSVREHSPSASSSSSMDEETQWAMSQSLAFLPPRNASLSSSPESSMYQSALSSDHRHDQSGTFDSAASESTEQNRDDEGVGTGAEAGNEYGDAVFLSFGPDPVVIELATPSLRAASSTQTSSECLHLSVTTGFVGVAIRPWHLRVLMQLADVLSTSDSPPHLDQAEPSSPVGTRPVLPNLGKKLTVTVRGIALLLLPSSKEPVSLEKFFTRPSSSLFVQGDCVRLLVENISTSALLTTTSSPSRTISLSLSIGDISVFVFRAREQESQDEGKRLAFPIVITDSSLSTQYDSEHLHPEAEGECPDLPIIDVIDWTAERQQAYGAKISTWRARMKAGKTVTPPSNSVVVTMKQVSPVHGAKSTSVVVKVVPLHVFVDARQAFNNDDISAYTNALSSISSNQGHSQNASHSAEMDEDDDEDKAGDTPPATPRERGYRDGTRDQEMERKRLEKAVLEDLDLHYDYGVKDAAPKTKRSSQRNRTKKPRSSKTMEDEFKVEVKVAMIRAQIRCPLRDRDYSGAVVIDIHNISLAQGTTRADKNVSFRSSAIESSDGDVLASVEFSRLLLAVSAAKADKAQAFASIGPLVTASDKQQFTDTIQPLRPLLSLVQSRKSAKTSPPRITTNLAIPSVFLDLTKEALDSLQYWIDDISQLAQQSYDNDSDTEKAASRNSSLIGSRYFVQSHHGSGDASMLSAEVVPAANETVLKLQITEACIKVRLPRLSEGAAVIRPFDLLGSDIDILVELKPEGKDETVVTTSIMQLLARNHNTVGTVDTLLSLTAMRDLMHPKPLLKLRFTSSQIPQTTLKESRIHVSLWGFTYNFFPDIAWISDITAFVAAPPGAFENVVPSEKTRLSLMIMDGSLKATAPQHRGAMVLHMGDLKFSINLVGDSPDLAFTLSVPAAAILAIDNLSDMTATEGRISEGGHLYWKRSGFALLAEISNLVLRYSANKAPLLPDMRIMIDSLILRLHLCADTMTAISLFISDLVPVFSSPAEEQVPKPKRKPVVISEHESASTLMSSIDDLAFKRVPEIGPAPDMIFDDLPTNMDYLDESFGAAAGLREFVDDDLEDFPGEETEFASRNEEAQSPGVISKYGGETIRMLRPEPINIIEHHFDNLPPVAENGTSEFGETNLRVRIKDTDVYLFLYDGYDWTYTRKVIQEEVKEMRKKLAKIKQFVASGQTQEQAFEETSTLLFNSVYIGLEQGADELEPGALIAAIDEELKDDFETASQSSWQSLQPAASKPAATSTRLNGKRLTRSRGPSIEFRLHGINAQFDQYRSKTPLVSRVFATVKDMEILDHIKTSTWKMFLTSLRSDSRGNVRETGSDMVKIELRTLCPDDSSEEARLKAKILPLRLHVDQDALDFLKKFFSFKDPQAAPSSSDPDDGIYFQLAEIFPVDLKLDYKPRRVDYRALRDGRTIELMNFFHFDGAEMTLRHITLSGITGWPRLFDLLNDLWTPDVKATQLVDVISGVAPIRSVVNVGSGIADLVLLPIAQYKKDGRIVRGVQKGTTAFVKSTAIEAIKLGAQLATGTQVILEQAEGVLGTQFKQPITAETLNIPGDEDFAFSGPEFADDGAPISKYAEQPTNVREGIQSAYKTLQKNLNSAAQTILAVPMEVYERSGNEGPVHSVIRAVPIAVLKPMIGASEAVSKTLLGLHNSLDPNLRLDNDMKYKQRGT</sequence>
<keyword evidence="6" id="KW-0256">Endoplasmic reticulum</keyword>
<dbReference type="GO" id="GO:0061723">
    <property type="term" value="P:glycophagy"/>
    <property type="evidence" value="ECO:0007669"/>
    <property type="project" value="TreeGrafter"/>
</dbReference>
<feature type="compositionally biased region" description="Polar residues" evidence="13">
    <location>
        <begin position="682"/>
        <end position="694"/>
    </location>
</feature>
<dbReference type="OrthoDB" id="18982at2759"/>
<evidence type="ECO:0000256" key="2">
    <source>
        <dbReference type="ARBA" id="ARBA00004623"/>
    </source>
</evidence>
<dbReference type="EMBL" id="JAACJM010000003">
    <property type="protein sequence ID" value="KAF5373651.1"/>
    <property type="molecule type" value="Genomic_DNA"/>
</dbReference>
<dbReference type="GO" id="GO:0034727">
    <property type="term" value="P:piecemeal microautophagy of the nucleus"/>
    <property type="evidence" value="ECO:0007669"/>
    <property type="project" value="TreeGrafter"/>
</dbReference>
<evidence type="ECO:0000256" key="3">
    <source>
        <dbReference type="ARBA" id="ARBA00009714"/>
    </source>
</evidence>
<keyword evidence="7" id="KW-0072">Autophagy</keyword>
<keyword evidence="15" id="KW-1185">Reference proteome</keyword>
<keyword evidence="9" id="KW-0472">Membrane</keyword>
<dbReference type="GO" id="GO:0061709">
    <property type="term" value="P:reticulophagy"/>
    <property type="evidence" value="ECO:0007669"/>
    <property type="project" value="TreeGrafter"/>
</dbReference>
<evidence type="ECO:0000256" key="9">
    <source>
        <dbReference type="ARBA" id="ARBA00023136"/>
    </source>
</evidence>
<feature type="region of interest" description="Disordered" evidence="13">
    <location>
        <begin position="443"/>
        <end position="463"/>
    </location>
</feature>
<comment type="subcellular location">
    <subcellularLocation>
        <location evidence="1">Endoplasmic reticulum membrane</location>
        <topology evidence="1">Peripheral membrane protein</topology>
    </subcellularLocation>
    <subcellularLocation>
        <location evidence="2">Preautophagosomal structure membrane</location>
        <topology evidence="2">Peripheral membrane protein</topology>
    </subcellularLocation>
</comment>
<evidence type="ECO:0000313" key="15">
    <source>
        <dbReference type="Proteomes" id="UP000559256"/>
    </source>
</evidence>
<reference evidence="14 15" key="1">
    <citation type="journal article" date="2020" name="ISME J.">
        <title>Uncovering the hidden diversity of litter-decomposition mechanisms in mushroom-forming fungi.</title>
        <authorList>
            <person name="Floudas D."/>
            <person name="Bentzer J."/>
            <person name="Ahren D."/>
            <person name="Johansson T."/>
            <person name="Persson P."/>
            <person name="Tunlid A."/>
        </authorList>
    </citation>
    <scope>NUCLEOTIDE SEQUENCE [LARGE SCALE GENOMIC DNA]</scope>
    <source>
        <strain evidence="14 15">CBS 291.85</strain>
    </source>
</reference>
<name>A0A8H5GYK4_9AGAR</name>
<evidence type="ECO:0000256" key="5">
    <source>
        <dbReference type="ARBA" id="ARBA00022448"/>
    </source>
</evidence>
<evidence type="ECO:0000256" key="8">
    <source>
        <dbReference type="ARBA" id="ARBA00023055"/>
    </source>
</evidence>
<evidence type="ECO:0000256" key="1">
    <source>
        <dbReference type="ARBA" id="ARBA00004406"/>
    </source>
</evidence>
<feature type="region of interest" description="Disordered" evidence="13">
    <location>
        <begin position="320"/>
        <end position="373"/>
    </location>
</feature>
<dbReference type="Proteomes" id="UP000559256">
    <property type="component" value="Unassembled WGS sequence"/>
</dbReference>
<evidence type="ECO:0000256" key="12">
    <source>
        <dbReference type="ARBA" id="ARBA00024631"/>
    </source>
</evidence>
<organism evidence="14 15">
    <name type="scientific">Tetrapyrgos nigripes</name>
    <dbReference type="NCBI Taxonomy" id="182062"/>
    <lineage>
        <taxon>Eukaryota</taxon>
        <taxon>Fungi</taxon>
        <taxon>Dikarya</taxon>
        <taxon>Basidiomycota</taxon>
        <taxon>Agaricomycotina</taxon>
        <taxon>Agaricomycetes</taxon>
        <taxon>Agaricomycetidae</taxon>
        <taxon>Agaricales</taxon>
        <taxon>Marasmiineae</taxon>
        <taxon>Marasmiaceae</taxon>
        <taxon>Tetrapyrgos</taxon>
    </lineage>
</organism>
<dbReference type="GO" id="GO:0043495">
    <property type="term" value="F:protein-membrane adaptor activity"/>
    <property type="evidence" value="ECO:0007669"/>
    <property type="project" value="TreeGrafter"/>
</dbReference>
<comment type="catalytic activity">
    <reaction evidence="12">
        <text>a 1,2-diacyl-sn-glycero-3-phosphocholine(in) = a 1,2-diacyl-sn-glycero-3-phosphocholine(out)</text>
        <dbReference type="Rhea" id="RHEA:38571"/>
        <dbReference type="ChEBI" id="CHEBI:57643"/>
    </reaction>
</comment>